<dbReference type="GO" id="GO:0004077">
    <property type="term" value="F:biotin--[biotin carboxyl-carrier protein] ligase activity"/>
    <property type="evidence" value="ECO:0007669"/>
    <property type="project" value="UniProtKB-EC"/>
</dbReference>
<dbReference type="InterPro" id="IPR045864">
    <property type="entry name" value="aa-tRNA-synth_II/BPL/LPL"/>
</dbReference>
<sequence>MPGIIGPLLRQAGRARRFLGAMERDIAIERFPTRRNRLVDQNSLKTRKLEQFPIHIEREWLQPGGVRQEALHKPEGASTYMRFSLAPQAEATGYRLLAFDVVEGSTNTDAMERARAGAEANLWVVTSQQRGGRGRRGRSWEGPRGNLAASLLVEPQCEPGMTATIGFVAGVALHEAVRVCAPHLADSLRVKWPNDLLINGGKASGMLLESEVLQRGRRVVVIGVGVNVVAAPEGAPYAVASLQQAGAHVNAASVFEALSATWLEYFALWDNARGMRRIRDEWLSRAHGVGGAVAIQFGDEVIRGVFETIDAAGQLVVRLPTGEARTITAGDVQFGDVGSFRGEAAAARPQDGASQNAARI</sequence>
<dbReference type="InterPro" id="IPR004408">
    <property type="entry name" value="Biotin_CoA_COase_ligase"/>
</dbReference>
<dbReference type="SUPFAM" id="SSF50037">
    <property type="entry name" value="C-terminal domain of transcriptional repressors"/>
    <property type="match status" value="1"/>
</dbReference>
<dbReference type="Gene3D" id="3.30.930.10">
    <property type="entry name" value="Bira Bifunctional Protein, Domain 2"/>
    <property type="match status" value="1"/>
</dbReference>
<keyword evidence="2" id="KW-0547">Nucleotide-binding</keyword>
<comment type="caution">
    <text evidence="8">The sequence shown here is derived from an EMBL/GenBank/DDBJ whole genome shotgun (WGS) entry which is preliminary data.</text>
</comment>
<dbReference type="PANTHER" id="PTHR12835">
    <property type="entry name" value="BIOTIN PROTEIN LIGASE"/>
    <property type="match status" value="1"/>
</dbReference>
<evidence type="ECO:0000259" key="7">
    <source>
        <dbReference type="PROSITE" id="PS51733"/>
    </source>
</evidence>
<proteinExistence type="predicted"/>
<dbReference type="PROSITE" id="PS51733">
    <property type="entry name" value="BPL_LPL_CATALYTIC"/>
    <property type="match status" value="1"/>
</dbReference>
<evidence type="ECO:0000313" key="9">
    <source>
        <dbReference type="Proteomes" id="UP001595704"/>
    </source>
</evidence>
<gene>
    <name evidence="8" type="ORF">ACFONL_14425</name>
</gene>
<evidence type="ECO:0000256" key="1">
    <source>
        <dbReference type="ARBA" id="ARBA00022598"/>
    </source>
</evidence>
<comment type="catalytic activity">
    <reaction evidence="6">
        <text>biotin + L-lysyl-[protein] + ATP = N(6)-biotinyl-L-lysyl-[protein] + AMP + diphosphate + H(+)</text>
        <dbReference type="Rhea" id="RHEA:11756"/>
        <dbReference type="Rhea" id="RHEA-COMP:9752"/>
        <dbReference type="Rhea" id="RHEA-COMP:10505"/>
        <dbReference type="ChEBI" id="CHEBI:15378"/>
        <dbReference type="ChEBI" id="CHEBI:29969"/>
        <dbReference type="ChEBI" id="CHEBI:30616"/>
        <dbReference type="ChEBI" id="CHEBI:33019"/>
        <dbReference type="ChEBI" id="CHEBI:57586"/>
        <dbReference type="ChEBI" id="CHEBI:83144"/>
        <dbReference type="ChEBI" id="CHEBI:456215"/>
        <dbReference type="EC" id="6.3.4.15"/>
    </reaction>
</comment>
<dbReference type="InterPro" id="IPR008988">
    <property type="entry name" value="Transcriptional_repressor_C"/>
</dbReference>
<feature type="domain" description="BPL/LPL catalytic" evidence="7">
    <location>
        <begin position="96"/>
        <end position="270"/>
    </location>
</feature>
<evidence type="ECO:0000256" key="5">
    <source>
        <dbReference type="ARBA" id="ARBA00024227"/>
    </source>
</evidence>
<reference evidence="9" key="1">
    <citation type="journal article" date="2019" name="Int. J. Syst. Evol. Microbiol.">
        <title>The Global Catalogue of Microorganisms (GCM) 10K type strain sequencing project: providing services to taxonomists for standard genome sequencing and annotation.</title>
        <authorList>
            <consortium name="The Broad Institute Genomics Platform"/>
            <consortium name="The Broad Institute Genome Sequencing Center for Infectious Disease"/>
            <person name="Wu L."/>
            <person name="Ma J."/>
        </authorList>
    </citation>
    <scope>NUCLEOTIDE SEQUENCE [LARGE SCALE GENOMIC DNA]</scope>
    <source>
        <strain evidence="9">KCTC 42282</strain>
    </source>
</reference>
<organism evidence="8 9">
    <name type="scientific">Camelimonas fluminis</name>
    <dbReference type="NCBI Taxonomy" id="1576911"/>
    <lineage>
        <taxon>Bacteria</taxon>
        <taxon>Pseudomonadati</taxon>
        <taxon>Pseudomonadota</taxon>
        <taxon>Alphaproteobacteria</taxon>
        <taxon>Hyphomicrobiales</taxon>
        <taxon>Chelatococcaceae</taxon>
        <taxon>Camelimonas</taxon>
    </lineage>
</organism>
<keyword evidence="4" id="KW-0092">Biotin</keyword>
<dbReference type="RefSeq" id="WP_308432025.1">
    <property type="nucleotide sequence ID" value="NZ_BNCG01000005.1"/>
</dbReference>
<dbReference type="Pfam" id="PF03099">
    <property type="entry name" value="BPL_LplA_LipB"/>
    <property type="match status" value="1"/>
</dbReference>
<keyword evidence="9" id="KW-1185">Reference proteome</keyword>
<dbReference type="PANTHER" id="PTHR12835:SF5">
    <property type="entry name" value="BIOTIN--PROTEIN LIGASE"/>
    <property type="match status" value="1"/>
</dbReference>
<accession>A0ABV7UIL1</accession>
<dbReference type="InterPro" id="IPR004143">
    <property type="entry name" value="BPL_LPL_catalytic"/>
</dbReference>
<dbReference type="SUPFAM" id="SSF55681">
    <property type="entry name" value="Class II aaRS and biotin synthetases"/>
    <property type="match status" value="1"/>
</dbReference>
<dbReference type="NCBIfam" id="TIGR00121">
    <property type="entry name" value="birA_ligase"/>
    <property type="match status" value="1"/>
</dbReference>
<dbReference type="EMBL" id="JBHRYC010000075">
    <property type="protein sequence ID" value="MFC3638545.1"/>
    <property type="molecule type" value="Genomic_DNA"/>
</dbReference>
<evidence type="ECO:0000256" key="6">
    <source>
        <dbReference type="ARBA" id="ARBA00047846"/>
    </source>
</evidence>
<keyword evidence="3" id="KW-0067">ATP-binding</keyword>
<evidence type="ECO:0000256" key="3">
    <source>
        <dbReference type="ARBA" id="ARBA00022840"/>
    </source>
</evidence>
<evidence type="ECO:0000256" key="2">
    <source>
        <dbReference type="ARBA" id="ARBA00022741"/>
    </source>
</evidence>
<dbReference type="Pfam" id="PF02237">
    <property type="entry name" value="BPL_C"/>
    <property type="match status" value="1"/>
</dbReference>
<dbReference type="EC" id="6.3.4.15" evidence="5"/>
<keyword evidence="1 8" id="KW-0436">Ligase</keyword>
<dbReference type="Proteomes" id="UP001595704">
    <property type="component" value="Unassembled WGS sequence"/>
</dbReference>
<evidence type="ECO:0000313" key="8">
    <source>
        <dbReference type="EMBL" id="MFC3638545.1"/>
    </source>
</evidence>
<evidence type="ECO:0000256" key="4">
    <source>
        <dbReference type="ARBA" id="ARBA00023267"/>
    </source>
</evidence>
<dbReference type="InterPro" id="IPR003142">
    <property type="entry name" value="BPL_C"/>
</dbReference>
<protein>
    <recommendedName>
        <fullName evidence="5">biotin--[biotin carboxyl-carrier protein] ligase</fullName>
        <ecNumber evidence="5">6.3.4.15</ecNumber>
    </recommendedName>
</protein>
<dbReference type="Gene3D" id="2.30.30.100">
    <property type="match status" value="1"/>
</dbReference>
<name>A0ABV7UIL1_9HYPH</name>